<feature type="transmembrane region" description="Helical" evidence="5">
    <location>
        <begin position="283"/>
        <end position="306"/>
    </location>
</feature>
<proteinExistence type="predicted"/>
<evidence type="ECO:0008006" key="7">
    <source>
        <dbReference type="Google" id="ProtNLM"/>
    </source>
</evidence>
<feature type="transmembrane region" description="Helical" evidence="5">
    <location>
        <begin position="251"/>
        <end position="271"/>
    </location>
</feature>
<name>A0A6A0H607_HYAAZ</name>
<reference evidence="6" key="3">
    <citation type="submission" date="2019-06" db="EMBL/GenBank/DDBJ databases">
        <authorList>
            <person name="Poynton C."/>
            <person name="Hasenbein S."/>
            <person name="Benoit J.B."/>
            <person name="Sepulveda M.S."/>
            <person name="Poelchau M.F."/>
            <person name="Murali S.C."/>
            <person name="Chen S."/>
            <person name="Glastad K.M."/>
            <person name="Werren J.H."/>
            <person name="Vineis J.H."/>
            <person name="Bowen J.L."/>
            <person name="Friedrich M."/>
            <person name="Jones J."/>
            <person name="Robertson H.M."/>
            <person name="Feyereisen R."/>
            <person name="Mechler-Hickson A."/>
            <person name="Mathers N."/>
            <person name="Lee C.E."/>
            <person name="Colbourne J.K."/>
            <person name="Biales A."/>
            <person name="Johnston J.S."/>
            <person name="Wellborn G.A."/>
            <person name="Rosendale A.J."/>
            <person name="Cridge A.G."/>
            <person name="Munoz-Torres M.C."/>
            <person name="Bain P.A."/>
            <person name="Manny A.R."/>
            <person name="Major K.M."/>
            <person name="Lambert F.N."/>
            <person name="Vulpe C.D."/>
            <person name="Tuck P."/>
            <person name="Blalock B.J."/>
            <person name="Lin Y.-Y."/>
            <person name="Smith M.E."/>
            <person name="Ochoa-Acuna H."/>
            <person name="Chen M.-J.M."/>
            <person name="Childers C.P."/>
            <person name="Qu J."/>
            <person name="Dugan S."/>
            <person name="Lee S.L."/>
            <person name="Chao H."/>
            <person name="Dinh H."/>
            <person name="Han Y."/>
            <person name="Doddapaneni H."/>
            <person name="Worley K.C."/>
            <person name="Muzny D.M."/>
            <person name="Gibbs R.A."/>
            <person name="Richards S."/>
        </authorList>
    </citation>
    <scope>NUCLEOTIDE SEQUENCE</scope>
    <source>
        <strain evidence="6">HAZT.00-mixed</strain>
        <tissue evidence="6">Whole organism</tissue>
    </source>
</reference>
<reference evidence="6" key="1">
    <citation type="submission" date="2014-08" db="EMBL/GenBank/DDBJ databases">
        <authorList>
            <person name="Murali S."/>
            <person name="Richards S."/>
            <person name="Bandaranaike D."/>
            <person name="Bellair M."/>
            <person name="Blankenburg K."/>
            <person name="Chao H."/>
            <person name="Dinh H."/>
            <person name="Doddapaneni H."/>
            <person name="Dugan-Rocha S."/>
            <person name="Elkadiri S."/>
            <person name="Gnanaolivu R."/>
            <person name="Hughes D."/>
            <person name="Lee S."/>
            <person name="Li M."/>
            <person name="Ming W."/>
            <person name="Munidasa M."/>
            <person name="Muniz J."/>
            <person name="Nguyen L."/>
            <person name="Osuji N."/>
            <person name="Pu L.-L."/>
            <person name="Puazo M."/>
            <person name="Skinner E."/>
            <person name="Qu C."/>
            <person name="Quiroz J."/>
            <person name="Raj R."/>
            <person name="Weissenberger G."/>
            <person name="Xin Y."/>
            <person name="Zou X."/>
            <person name="Han Y."/>
            <person name="Worley K."/>
            <person name="Muzny D."/>
            <person name="Gibbs R."/>
        </authorList>
    </citation>
    <scope>NUCLEOTIDE SEQUENCE</scope>
    <source>
        <strain evidence="6">HAZT.00-mixed</strain>
        <tissue evidence="6">Whole organism</tissue>
    </source>
</reference>
<dbReference type="Pfam" id="PF07690">
    <property type="entry name" value="MFS_1"/>
    <property type="match status" value="1"/>
</dbReference>
<feature type="transmembrane region" description="Helical" evidence="5">
    <location>
        <begin position="192"/>
        <end position="212"/>
    </location>
</feature>
<dbReference type="OrthoDB" id="3026777at2759"/>
<dbReference type="EMBL" id="JQDR03007177">
    <property type="protein sequence ID" value="KAA0199013.1"/>
    <property type="molecule type" value="Genomic_DNA"/>
</dbReference>
<accession>A0A6A0H607</accession>
<dbReference type="PANTHER" id="PTHR23507:SF1">
    <property type="entry name" value="FI18259P1-RELATED"/>
    <property type="match status" value="1"/>
</dbReference>
<keyword evidence="2 5" id="KW-0812">Transmembrane</keyword>
<gene>
    <name evidence="6" type="ORF">HAZT_HAZT002235</name>
</gene>
<dbReference type="Gene3D" id="1.20.1250.20">
    <property type="entry name" value="MFS general substrate transporter like domains"/>
    <property type="match status" value="1"/>
</dbReference>
<feature type="transmembrane region" description="Helical" evidence="5">
    <location>
        <begin position="126"/>
        <end position="149"/>
    </location>
</feature>
<organism evidence="6">
    <name type="scientific">Hyalella azteca</name>
    <name type="common">Amphipod</name>
    <dbReference type="NCBI Taxonomy" id="294128"/>
    <lineage>
        <taxon>Eukaryota</taxon>
        <taxon>Metazoa</taxon>
        <taxon>Ecdysozoa</taxon>
        <taxon>Arthropoda</taxon>
        <taxon>Crustacea</taxon>
        <taxon>Multicrustacea</taxon>
        <taxon>Malacostraca</taxon>
        <taxon>Eumalacostraca</taxon>
        <taxon>Peracarida</taxon>
        <taxon>Amphipoda</taxon>
        <taxon>Senticaudata</taxon>
        <taxon>Talitrida</taxon>
        <taxon>Talitroidea</taxon>
        <taxon>Hyalellidae</taxon>
        <taxon>Hyalella</taxon>
    </lineage>
</organism>
<keyword evidence="3 5" id="KW-1133">Transmembrane helix</keyword>
<dbReference type="InterPro" id="IPR036259">
    <property type="entry name" value="MFS_trans_sf"/>
</dbReference>
<feature type="transmembrane region" description="Helical" evidence="5">
    <location>
        <begin position="218"/>
        <end position="239"/>
    </location>
</feature>
<dbReference type="SUPFAM" id="SSF103473">
    <property type="entry name" value="MFS general substrate transporter"/>
    <property type="match status" value="1"/>
</dbReference>
<dbReference type="InterPro" id="IPR011701">
    <property type="entry name" value="MFS"/>
</dbReference>
<feature type="transmembrane region" description="Helical" evidence="5">
    <location>
        <begin position="52"/>
        <end position="74"/>
    </location>
</feature>
<feature type="transmembrane region" description="Helical" evidence="5">
    <location>
        <begin position="20"/>
        <end position="40"/>
    </location>
</feature>
<protein>
    <recommendedName>
        <fullName evidence="7">Major facilitator superfamily (MFS) profile domain-containing protein</fullName>
    </recommendedName>
</protein>
<dbReference type="Proteomes" id="UP000711488">
    <property type="component" value="Unassembled WGS sequence"/>
</dbReference>
<evidence type="ECO:0000256" key="3">
    <source>
        <dbReference type="ARBA" id="ARBA00022989"/>
    </source>
</evidence>
<evidence type="ECO:0000256" key="5">
    <source>
        <dbReference type="SAM" id="Phobius"/>
    </source>
</evidence>
<comment type="subcellular location">
    <subcellularLocation>
        <location evidence="1">Membrane</location>
        <topology evidence="1">Multi-pass membrane protein</topology>
    </subcellularLocation>
</comment>
<dbReference type="AlphaFoldDB" id="A0A6A0H607"/>
<dbReference type="GO" id="GO:0022857">
    <property type="term" value="F:transmembrane transporter activity"/>
    <property type="evidence" value="ECO:0007669"/>
    <property type="project" value="InterPro"/>
</dbReference>
<evidence type="ECO:0000256" key="1">
    <source>
        <dbReference type="ARBA" id="ARBA00004141"/>
    </source>
</evidence>
<keyword evidence="4 5" id="KW-0472">Membrane</keyword>
<evidence type="ECO:0000256" key="4">
    <source>
        <dbReference type="ARBA" id="ARBA00023136"/>
    </source>
</evidence>
<comment type="caution">
    <text evidence="6">The sequence shown here is derived from an EMBL/GenBank/DDBJ whole genome shotgun (WGS) entry which is preliminary data.</text>
</comment>
<feature type="transmembrane region" description="Helical" evidence="5">
    <location>
        <begin position="80"/>
        <end position="105"/>
    </location>
</feature>
<evidence type="ECO:0000256" key="2">
    <source>
        <dbReference type="ARBA" id="ARBA00022692"/>
    </source>
</evidence>
<sequence>MQAFAFVQSADPMWLVACSLPRGLTGGFAILIMACYSYITDKSGEKSRTSRIAVLDAAMVVALPVGLLLSDVLYSKLGYWPVFAVSACIYLLALQYLACIGGCMTSLRDTINTCCKRRPCYGRARLWILILTLCCLVITYGTVDFLYLYMELRFGWDYSSFVYYTIASMMVDLTGTGLIMFFASYRLGAPDCVLGLVCSVILAASRTALGLATTVSMLFLSSGLSFCGIVPLVVIRSQLSKSVSPEEVGKVFSLVSSVESILPMISLPGFTELFKLTLDYMPGAIFFAAAASFALGACLYGVMLILERLSASSSEALDDTSQEPRENVAT</sequence>
<reference evidence="6" key="2">
    <citation type="journal article" date="2018" name="Environ. Sci. Technol.">
        <title>The Toxicogenome of Hyalella azteca: A Model for Sediment Ecotoxicology and Evolutionary Toxicology.</title>
        <authorList>
            <person name="Poynton H.C."/>
            <person name="Hasenbein S."/>
            <person name="Benoit J.B."/>
            <person name="Sepulveda M.S."/>
            <person name="Poelchau M.F."/>
            <person name="Hughes D.S.T."/>
            <person name="Murali S.C."/>
            <person name="Chen S."/>
            <person name="Glastad K.M."/>
            <person name="Goodisman M.A.D."/>
            <person name="Werren J.H."/>
            <person name="Vineis J.H."/>
            <person name="Bowen J.L."/>
            <person name="Friedrich M."/>
            <person name="Jones J."/>
            <person name="Robertson H.M."/>
            <person name="Feyereisen R."/>
            <person name="Mechler-Hickson A."/>
            <person name="Mathers N."/>
            <person name="Lee C.E."/>
            <person name="Colbourne J.K."/>
            <person name="Biales A."/>
            <person name="Johnston J.S."/>
            <person name="Wellborn G.A."/>
            <person name="Rosendale A.J."/>
            <person name="Cridge A.G."/>
            <person name="Munoz-Torres M.C."/>
            <person name="Bain P.A."/>
            <person name="Manny A.R."/>
            <person name="Major K.M."/>
            <person name="Lambert F.N."/>
            <person name="Vulpe C.D."/>
            <person name="Tuck P."/>
            <person name="Blalock B.J."/>
            <person name="Lin Y.Y."/>
            <person name="Smith M.E."/>
            <person name="Ochoa-Acuna H."/>
            <person name="Chen M.M."/>
            <person name="Childers C.P."/>
            <person name="Qu J."/>
            <person name="Dugan S."/>
            <person name="Lee S.L."/>
            <person name="Chao H."/>
            <person name="Dinh H."/>
            <person name="Han Y."/>
            <person name="Doddapaneni H."/>
            <person name="Worley K.C."/>
            <person name="Muzny D.M."/>
            <person name="Gibbs R.A."/>
            <person name="Richards S."/>
        </authorList>
    </citation>
    <scope>NUCLEOTIDE SEQUENCE</scope>
    <source>
        <strain evidence="6">HAZT.00-mixed</strain>
        <tissue evidence="6">Whole organism</tissue>
    </source>
</reference>
<dbReference type="PANTHER" id="PTHR23507">
    <property type="entry name" value="ZGC:174356"/>
    <property type="match status" value="1"/>
</dbReference>
<feature type="transmembrane region" description="Helical" evidence="5">
    <location>
        <begin position="161"/>
        <end position="185"/>
    </location>
</feature>
<dbReference type="GO" id="GO:0016020">
    <property type="term" value="C:membrane"/>
    <property type="evidence" value="ECO:0007669"/>
    <property type="project" value="UniProtKB-SubCell"/>
</dbReference>
<evidence type="ECO:0000313" key="6">
    <source>
        <dbReference type="EMBL" id="KAA0199013.1"/>
    </source>
</evidence>